<proteinExistence type="predicted"/>
<evidence type="ECO:0000313" key="1">
    <source>
        <dbReference type="EMBL" id="GKX68549.1"/>
    </source>
</evidence>
<sequence>MKYVKVETVLPDNLIKEIQKYIQGEYIYIPSQAEKKKRWGENSGSRSYIQGRNEEIRNKHSNGFKIKDLAEEFFLSIDSIKKIVYTKDK</sequence>
<reference evidence="1" key="1">
    <citation type="journal article" date="2025" name="Int. J. Syst. Evol. Microbiol.">
        <title>Inconstantimicrobium mannanitabidum sp. nov., a novel member of the family Clostridiaceae isolated from anoxic soil under the treatment of reductive soil disinfestation.</title>
        <authorList>
            <person name="Ueki A."/>
            <person name="Tonouchi A."/>
            <person name="Honma S."/>
            <person name="Kaku N."/>
            <person name="Ueki K."/>
        </authorList>
    </citation>
    <scope>NUCLEOTIDE SEQUENCE</scope>
    <source>
        <strain evidence="1">TW13</strain>
    </source>
</reference>
<gene>
    <name evidence="1" type="ORF">rsdtw13_38070</name>
</gene>
<dbReference type="EMBL" id="BROD01000001">
    <property type="protein sequence ID" value="GKX68549.1"/>
    <property type="molecule type" value="Genomic_DNA"/>
</dbReference>
<evidence type="ECO:0000313" key="2">
    <source>
        <dbReference type="Proteomes" id="UP001058074"/>
    </source>
</evidence>
<comment type="caution">
    <text evidence="1">The sequence shown here is derived from an EMBL/GenBank/DDBJ whole genome shotgun (WGS) entry which is preliminary data.</text>
</comment>
<organism evidence="1 2">
    <name type="scientific">Inconstantimicrobium mannanitabidum</name>
    <dbReference type="NCBI Taxonomy" id="1604901"/>
    <lineage>
        <taxon>Bacteria</taxon>
        <taxon>Bacillati</taxon>
        <taxon>Bacillota</taxon>
        <taxon>Clostridia</taxon>
        <taxon>Eubacteriales</taxon>
        <taxon>Clostridiaceae</taxon>
        <taxon>Inconstantimicrobium</taxon>
    </lineage>
</organism>
<dbReference type="Proteomes" id="UP001058074">
    <property type="component" value="Unassembled WGS sequence"/>
</dbReference>
<name>A0ACB5RHG8_9CLOT</name>
<keyword evidence="2" id="KW-1185">Reference proteome</keyword>
<protein>
    <submittedName>
        <fullName evidence="1">Uncharacterized protein</fullName>
    </submittedName>
</protein>
<accession>A0ACB5RHG8</accession>